<dbReference type="Proteomes" id="UP000248817">
    <property type="component" value="Unassembled WGS sequence"/>
</dbReference>
<reference evidence="1 2" key="1">
    <citation type="submission" date="2018-02" db="EMBL/GenBank/DDBJ databases">
        <title>The genomes of Aspergillus section Nigri reveals drivers in fungal speciation.</title>
        <authorList>
            <consortium name="DOE Joint Genome Institute"/>
            <person name="Vesth T.C."/>
            <person name="Nybo J."/>
            <person name="Theobald S."/>
            <person name="Brandl J."/>
            <person name="Frisvad J.C."/>
            <person name="Nielsen K.F."/>
            <person name="Lyhne E.K."/>
            <person name="Kogle M.E."/>
            <person name="Kuo A."/>
            <person name="Riley R."/>
            <person name="Clum A."/>
            <person name="Nolan M."/>
            <person name="Lipzen A."/>
            <person name="Salamov A."/>
            <person name="Henrissat B."/>
            <person name="Wiebenga A."/>
            <person name="De vries R.P."/>
            <person name="Grigoriev I.V."/>
            <person name="Mortensen U.H."/>
            <person name="Andersen M.R."/>
            <person name="Baker S.E."/>
        </authorList>
    </citation>
    <scope>NUCLEOTIDE SEQUENCE [LARGE SCALE GENOMIC DNA]</scope>
    <source>
        <strain evidence="1 2">CBS 114.80</strain>
    </source>
</reference>
<gene>
    <name evidence="1" type="ORF">BP00DRAFT_456901</name>
</gene>
<dbReference type="EMBL" id="KZ825501">
    <property type="protein sequence ID" value="PYI31578.1"/>
    <property type="molecule type" value="Genomic_DNA"/>
</dbReference>
<name>A0A2V5I4C4_9EURO</name>
<evidence type="ECO:0000313" key="1">
    <source>
        <dbReference type="EMBL" id="PYI31578.1"/>
    </source>
</evidence>
<sequence>MAGGGPIRALAAIVRGLVVGQKARKTHRVADKGFITTGVDFSQYAVLQYATNQPYICSAVMQLESLTRRDSQADSLLLYPLQHGPASDSAGRRLPFRAQTEPYVKRIPIEVQTGLNGDTVAVVAVSTATSVVTEGATAEVTTAVTMETTET</sequence>
<evidence type="ECO:0000313" key="2">
    <source>
        <dbReference type="Proteomes" id="UP000248817"/>
    </source>
</evidence>
<dbReference type="AlphaFoldDB" id="A0A2V5I4C4"/>
<keyword evidence="2" id="KW-1185">Reference proteome</keyword>
<accession>A0A2V5I4C4</accession>
<proteinExistence type="predicted"/>
<protein>
    <submittedName>
        <fullName evidence="1">Uncharacterized protein</fullName>
    </submittedName>
</protein>
<organism evidence="1 2">
    <name type="scientific">Aspergillus indologenus CBS 114.80</name>
    <dbReference type="NCBI Taxonomy" id="1450541"/>
    <lineage>
        <taxon>Eukaryota</taxon>
        <taxon>Fungi</taxon>
        <taxon>Dikarya</taxon>
        <taxon>Ascomycota</taxon>
        <taxon>Pezizomycotina</taxon>
        <taxon>Eurotiomycetes</taxon>
        <taxon>Eurotiomycetidae</taxon>
        <taxon>Eurotiales</taxon>
        <taxon>Aspergillaceae</taxon>
        <taxon>Aspergillus</taxon>
        <taxon>Aspergillus subgen. Circumdati</taxon>
    </lineage>
</organism>